<comment type="caution">
    <text evidence="1">The sequence shown here is derived from an EMBL/GenBank/DDBJ whole genome shotgun (WGS) entry which is preliminary data.</text>
</comment>
<accession>A0A0F9QQ18</accession>
<protein>
    <submittedName>
        <fullName evidence="1">Uncharacterized protein</fullName>
    </submittedName>
</protein>
<evidence type="ECO:0000313" key="1">
    <source>
        <dbReference type="EMBL" id="KKN07373.1"/>
    </source>
</evidence>
<organism evidence="1">
    <name type="scientific">marine sediment metagenome</name>
    <dbReference type="NCBI Taxonomy" id="412755"/>
    <lineage>
        <taxon>unclassified sequences</taxon>
        <taxon>metagenomes</taxon>
        <taxon>ecological metagenomes</taxon>
    </lineage>
</organism>
<gene>
    <name evidence="1" type="ORF">LCGC14_1067670</name>
</gene>
<reference evidence="1" key="1">
    <citation type="journal article" date="2015" name="Nature">
        <title>Complex archaea that bridge the gap between prokaryotes and eukaryotes.</title>
        <authorList>
            <person name="Spang A."/>
            <person name="Saw J.H."/>
            <person name="Jorgensen S.L."/>
            <person name="Zaremba-Niedzwiedzka K."/>
            <person name="Martijn J."/>
            <person name="Lind A.E."/>
            <person name="van Eijk R."/>
            <person name="Schleper C."/>
            <person name="Guy L."/>
            <person name="Ettema T.J."/>
        </authorList>
    </citation>
    <scope>NUCLEOTIDE SEQUENCE</scope>
</reference>
<name>A0A0F9QQ18_9ZZZZ</name>
<dbReference type="AlphaFoldDB" id="A0A0F9QQ18"/>
<sequence length="111" mass="13253">MTKKFEKLNDVKKCYHPFVSEFTEEKKCKLAEIQENGTIKCTIKKKQKGFTCDWEKLNETTHTHNCKRAFEIVKVVKFKNEAHWSLNIPSFDIRLYFIDYCPYCGVKLSYE</sequence>
<proteinExistence type="predicted"/>
<dbReference type="EMBL" id="LAZR01004577">
    <property type="protein sequence ID" value="KKN07373.1"/>
    <property type="molecule type" value="Genomic_DNA"/>
</dbReference>